<keyword evidence="8 10" id="KW-0472">Membrane</keyword>
<dbReference type="PANTHER" id="PTHR11157">
    <property type="entry name" value="FATTY ACID ACYL TRANSFERASE-RELATED"/>
    <property type="match status" value="1"/>
</dbReference>
<keyword evidence="3 10" id="KW-0808">Transferase</keyword>
<evidence type="ECO:0000256" key="7">
    <source>
        <dbReference type="ARBA" id="ARBA00023098"/>
    </source>
</evidence>
<dbReference type="GO" id="GO:0005789">
    <property type="term" value="C:endoplasmic reticulum membrane"/>
    <property type="evidence" value="ECO:0007669"/>
    <property type="project" value="TreeGrafter"/>
</dbReference>
<evidence type="ECO:0000313" key="13">
    <source>
        <dbReference type="RefSeq" id="XP_024226437.1"/>
    </source>
</evidence>
<keyword evidence="6 10" id="KW-1133">Transmembrane helix</keyword>
<evidence type="ECO:0000256" key="5">
    <source>
        <dbReference type="ARBA" id="ARBA00022832"/>
    </source>
</evidence>
<dbReference type="EC" id="2.3.1.199" evidence="10"/>
<dbReference type="GeneID" id="100748381"/>
<dbReference type="RefSeq" id="XP_024226437.1">
    <property type="nucleotide sequence ID" value="XM_024370669.2"/>
</dbReference>
<dbReference type="GO" id="GO:0009922">
    <property type="term" value="F:fatty acid elongase activity"/>
    <property type="evidence" value="ECO:0007669"/>
    <property type="project" value="UniProtKB-EC"/>
</dbReference>
<accession>A0A6P8LXF6</accession>
<dbReference type="Proteomes" id="UP000515180">
    <property type="component" value="Unplaced"/>
</dbReference>
<feature type="transmembrane region" description="Helical" evidence="10">
    <location>
        <begin position="152"/>
        <end position="169"/>
    </location>
</feature>
<evidence type="ECO:0000256" key="10">
    <source>
        <dbReference type="RuleBase" id="RU361115"/>
    </source>
</evidence>
<feature type="transmembrane region" description="Helical" evidence="10">
    <location>
        <begin position="175"/>
        <end position="194"/>
    </location>
</feature>
<evidence type="ECO:0000313" key="12">
    <source>
        <dbReference type="RefSeq" id="XP_024226436.1"/>
    </source>
</evidence>
<dbReference type="GO" id="GO:0030148">
    <property type="term" value="P:sphingolipid biosynthetic process"/>
    <property type="evidence" value="ECO:0007669"/>
    <property type="project" value="TreeGrafter"/>
</dbReference>
<comment type="similarity">
    <text evidence="10">Belongs to the ELO family.</text>
</comment>
<dbReference type="GO" id="GO:0019367">
    <property type="term" value="P:fatty acid elongation, saturated fatty acid"/>
    <property type="evidence" value="ECO:0007669"/>
    <property type="project" value="TreeGrafter"/>
</dbReference>
<dbReference type="InterPro" id="IPR002076">
    <property type="entry name" value="ELO_fam"/>
</dbReference>
<feature type="transmembrane region" description="Helical" evidence="10">
    <location>
        <begin position="41"/>
        <end position="63"/>
    </location>
</feature>
<feature type="transmembrane region" description="Helical" evidence="10">
    <location>
        <begin position="245"/>
        <end position="263"/>
    </location>
</feature>
<keyword evidence="5 10" id="KW-0276">Fatty acid metabolism</keyword>
<evidence type="ECO:0000313" key="11">
    <source>
        <dbReference type="Proteomes" id="UP000515180"/>
    </source>
</evidence>
<dbReference type="KEGG" id="bim:100748381"/>
<evidence type="ECO:0000256" key="9">
    <source>
        <dbReference type="ARBA" id="ARBA00023160"/>
    </source>
</evidence>
<evidence type="ECO:0000256" key="2">
    <source>
        <dbReference type="ARBA" id="ARBA00022516"/>
    </source>
</evidence>
<protein>
    <recommendedName>
        <fullName evidence="10">Elongation of very long chain fatty acids protein</fullName>
        <ecNumber evidence="10">2.3.1.199</ecNumber>
    </recommendedName>
    <alternativeName>
        <fullName evidence="10">Very-long-chain 3-oxoacyl-CoA synthase</fullName>
    </alternativeName>
</protein>
<evidence type="ECO:0000256" key="6">
    <source>
        <dbReference type="ARBA" id="ARBA00022989"/>
    </source>
</evidence>
<evidence type="ECO:0000256" key="3">
    <source>
        <dbReference type="ARBA" id="ARBA00022679"/>
    </source>
</evidence>
<dbReference type="GO" id="GO:0034625">
    <property type="term" value="P:fatty acid elongation, monounsaturated fatty acid"/>
    <property type="evidence" value="ECO:0007669"/>
    <property type="project" value="TreeGrafter"/>
</dbReference>
<dbReference type="PROSITE" id="PS01188">
    <property type="entry name" value="ELO"/>
    <property type="match status" value="1"/>
</dbReference>
<dbReference type="PANTHER" id="PTHR11157:SF17">
    <property type="entry name" value="ELONGATION OF VERY LONG CHAIN FATTY ACIDS PROTEIN 6"/>
    <property type="match status" value="1"/>
</dbReference>
<dbReference type="OrthoDB" id="10259681at2759"/>
<feature type="transmembrane region" description="Helical" evidence="10">
    <location>
        <begin position="75"/>
        <end position="94"/>
    </location>
</feature>
<reference evidence="12 13" key="1">
    <citation type="submission" date="2025-04" db="UniProtKB">
        <authorList>
            <consortium name="RefSeq"/>
        </authorList>
    </citation>
    <scope>IDENTIFICATION</scope>
</reference>
<dbReference type="AlphaFoldDB" id="A0A6P8LXF6"/>
<dbReference type="GO" id="GO:0042761">
    <property type="term" value="P:very long-chain fatty acid biosynthetic process"/>
    <property type="evidence" value="ECO:0007669"/>
    <property type="project" value="TreeGrafter"/>
</dbReference>
<evidence type="ECO:0000256" key="4">
    <source>
        <dbReference type="ARBA" id="ARBA00022692"/>
    </source>
</evidence>
<dbReference type="InterPro" id="IPR030457">
    <property type="entry name" value="ELO_CS"/>
</dbReference>
<gene>
    <name evidence="12 13 14" type="primary">LOC100748381</name>
</gene>
<dbReference type="RefSeq" id="XP_024226436.1">
    <property type="nucleotide sequence ID" value="XM_024370668.2"/>
</dbReference>
<keyword evidence="9 10" id="KW-0275">Fatty acid biosynthesis</keyword>
<keyword evidence="2 10" id="KW-0444">Lipid biosynthesis</keyword>
<dbReference type="Pfam" id="PF01151">
    <property type="entry name" value="ELO"/>
    <property type="match status" value="1"/>
</dbReference>
<dbReference type="RefSeq" id="XP_033179169.1">
    <property type="nucleotide sequence ID" value="XM_033323278.1"/>
</dbReference>
<comment type="catalytic activity">
    <reaction evidence="10">
        <text>a very-long-chain acyl-CoA + malonyl-CoA + H(+) = a very-long-chain 3-oxoacyl-CoA + CO2 + CoA</text>
        <dbReference type="Rhea" id="RHEA:32727"/>
        <dbReference type="ChEBI" id="CHEBI:15378"/>
        <dbReference type="ChEBI" id="CHEBI:16526"/>
        <dbReference type="ChEBI" id="CHEBI:57287"/>
        <dbReference type="ChEBI" id="CHEBI:57384"/>
        <dbReference type="ChEBI" id="CHEBI:90725"/>
        <dbReference type="ChEBI" id="CHEBI:90736"/>
        <dbReference type="EC" id="2.3.1.199"/>
    </reaction>
</comment>
<evidence type="ECO:0000256" key="1">
    <source>
        <dbReference type="ARBA" id="ARBA00004141"/>
    </source>
</evidence>
<feature type="transmembrane region" description="Helical" evidence="10">
    <location>
        <begin position="206"/>
        <end position="233"/>
    </location>
</feature>
<proteinExistence type="inferred from homology"/>
<evidence type="ECO:0000313" key="14">
    <source>
        <dbReference type="RefSeq" id="XP_033179169.1"/>
    </source>
</evidence>
<keyword evidence="11" id="KW-1185">Reference proteome</keyword>
<keyword evidence="7 10" id="KW-0443">Lipid metabolism</keyword>
<sequence length="293" mass="34785">MDYKMKENMSYMQMSQPNYSYVLNLEKNFIYWDTVTPMNDHLPYCLVYCAIYVILVFSGKYYLSDKPKFDLRRWLTLWSLMLATFSILGFLRMGSEMFHTLSNYGFYYSVCVPNFLTRDPVAAFWTFSFTLSKVVELGDTAFIVLRKQPLIFLHWYHHITVLLYTWYSYGETSATGRWFTTMNLFVHSWMYSYYALKAMGFSLRKWIAITITTLQLLQMVVGCAIVFAAYYYMQINECNVTLSNIKFSMLMYFSYFILFARFFQQAYLSNKSKDKAKKAYANKTSSNDKVKIK</sequence>
<keyword evidence="4 10" id="KW-0812">Transmembrane</keyword>
<organism evidence="11 14">
    <name type="scientific">Bombus impatiens</name>
    <name type="common">Bumblebee</name>
    <dbReference type="NCBI Taxonomy" id="132113"/>
    <lineage>
        <taxon>Eukaryota</taxon>
        <taxon>Metazoa</taxon>
        <taxon>Ecdysozoa</taxon>
        <taxon>Arthropoda</taxon>
        <taxon>Hexapoda</taxon>
        <taxon>Insecta</taxon>
        <taxon>Pterygota</taxon>
        <taxon>Neoptera</taxon>
        <taxon>Endopterygota</taxon>
        <taxon>Hymenoptera</taxon>
        <taxon>Apocrita</taxon>
        <taxon>Aculeata</taxon>
        <taxon>Apoidea</taxon>
        <taxon>Anthophila</taxon>
        <taxon>Apidae</taxon>
        <taxon>Bombus</taxon>
        <taxon>Pyrobombus</taxon>
    </lineage>
</organism>
<comment type="subcellular location">
    <subcellularLocation>
        <location evidence="1">Membrane</location>
        <topology evidence="1">Multi-pass membrane protein</topology>
    </subcellularLocation>
</comment>
<name>A0A6P8LXF6_BOMIM</name>
<evidence type="ECO:0000256" key="8">
    <source>
        <dbReference type="ARBA" id="ARBA00023136"/>
    </source>
</evidence>
<dbReference type="GO" id="GO:0034626">
    <property type="term" value="P:fatty acid elongation, polyunsaturated fatty acid"/>
    <property type="evidence" value="ECO:0007669"/>
    <property type="project" value="TreeGrafter"/>
</dbReference>